<name>A0A937FHK2_9CLOT</name>
<dbReference type="PANTHER" id="PTHR37321">
    <property type="entry name" value="EXPORTED PROTEIN-RELATED"/>
    <property type="match status" value="1"/>
</dbReference>
<feature type="domain" description="GxGYxYP putative glycoside hydrolase C-terminal" evidence="1">
    <location>
        <begin position="272"/>
        <end position="506"/>
    </location>
</feature>
<dbReference type="PANTHER" id="PTHR37321:SF1">
    <property type="entry name" value="EXPORTED PROTEIN"/>
    <property type="match status" value="1"/>
</dbReference>
<evidence type="ECO:0000313" key="5">
    <source>
        <dbReference type="EMBL" id="MBL4932122.1"/>
    </source>
</evidence>
<dbReference type="Pfam" id="PF20957">
    <property type="entry name" value="GxGYxYP_N_2nd"/>
    <property type="match status" value="1"/>
</dbReference>
<gene>
    <name evidence="5" type="ORF">JK634_09925</name>
</gene>
<protein>
    <submittedName>
        <fullName evidence="5">Protein phosphatase</fullName>
    </submittedName>
</protein>
<dbReference type="InterPro" id="IPR038410">
    <property type="entry name" value="GxGYxYP_C_sf"/>
</dbReference>
<evidence type="ECO:0000259" key="1">
    <source>
        <dbReference type="Pfam" id="PF14323"/>
    </source>
</evidence>
<feature type="domain" description="GxGYxYP putative glycoside hydrolase third N-terminal" evidence="4">
    <location>
        <begin position="169"/>
        <end position="254"/>
    </location>
</feature>
<dbReference type="AlphaFoldDB" id="A0A937FHK2"/>
<sequence length="539" mass="61522">MNSSSVLAFSNIPKYSLKNPKKPKYLYVLSQNDMTEAEQVMISTLQGLISTHSSRQIYTINSNQPDYNIWLDDLKDNYNVNYEMVANPWSMIDVFKDYIKGYVLYSKATPSDPSINNACTLAALKSSLAIDESIEDKIKDLGITTVIGDCRNTDKFWAYDNLWNKLKNHSLVIELSPAHSSALRDYAIMTKSLVFYEDDVNDFKLREKVFGSMDSNSICLGWGPDEYKNVNIASKYGVGMIAADWSYNLSVLSSFPSNPLNQKNQAVPTEANVHYVTFIMSDGDNQQWNLGSNYTSPKWYGSKFRGKFSMGWSMTPSLYYLAPTVLNKYYSSATSLDNFIVSPSGNSYIYPSKFPSNALDKYLEDLNSYMGKVDEKYIAVIDDWAFNKTSLWDKFTIKPNIEGIFYLNYSKHDDYKGKILWSHEKPIVSCRNLLWSGLEDETELINSVENSVKNGEIDINNESAYTFVYVHAWSKDMSNISNVVERLNKLPNVRIVTPDSFMKLIKQNVLQSKKNSNNCSFYFILPAVIDFIICFCARK</sequence>
<dbReference type="Proteomes" id="UP000623681">
    <property type="component" value="Unassembled WGS sequence"/>
</dbReference>
<dbReference type="InterPro" id="IPR032626">
    <property type="entry name" value="GxGYxYP_N_1st"/>
</dbReference>
<comment type="caution">
    <text evidence="5">The sequence shown here is derived from an EMBL/GenBank/DDBJ whole genome shotgun (WGS) entry which is preliminary data.</text>
</comment>
<evidence type="ECO:0000259" key="4">
    <source>
        <dbReference type="Pfam" id="PF20958"/>
    </source>
</evidence>
<dbReference type="Pfam" id="PF16216">
    <property type="entry name" value="GxGYxYP_N"/>
    <property type="match status" value="1"/>
</dbReference>
<feature type="domain" description="GxGYxYP putative glycoside hydrolase second N-terminal" evidence="3">
    <location>
        <begin position="99"/>
        <end position="165"/>
    </location>
</feature>
<evidence type="ECO:0000259" key="3">
    <source>
        <dbReference type="Pfam" id="PF20957"/>
    </source>
</evidence>
<dbReference type="EMBL" id="JAESWA010000022">
    <property type="protein sequence ID" value="MBL4932122.1"/>
    <property type="molecule type" value="Genomic_DNA"/>
</dbReference>
<feature type="domain" description="GxGYxYP putative glycoside hydrolase first N-terminal" evidence="2">
    <location>
        <begin position="26"/>
        <end position="97"/>
    </location>
</feature>
<dbReference type="Pfam" id="PF14323">
    <property type="entry name" value="GxGYxYP_C"/>
    <property type="match status" value="1"/>
</dbReference>
<evidence type="ECO:0000313" key="6">
    <source>
        <dbReference type="Proteomes" id="UP000623681"/>
    </source>
</evidence>
<proteinExistence type="predicted"/>
<dbReference type="Gene3D" id="3.20.20.490">
    <property type="entry name" value="GxGYxYP glycoside hydrolase, C-terminal domain"/>
    <property type="match status" value="1"/>
</dbReference>
<dbReference type="Pfam" id="PF20958">
    <property type="entry name" value="GxGYxYP_N_3rd"/>
    <property type="match status" value="1"/>
</dbReference>
<dbReference type="InterPro" id="IPR048310">
    <property type="entry name" value="GxGYxYP_N_2nd"/>
</dbReference>
<dbReference type="InterPro" id="IPR025832">
    <property type="entry name" value="GxGYxYP_C"/>
</dbReference>
<accession>A0A937FHK2</accession>
<dbReference type="InterPro" id="IPR048309">
    <property type="entry name" value="GxGYxYP_N_3rd"/>
</dbReference>
<evidence type="ECO:0000259" key="2">
    <source>
        <dbReference type="Pfam" id="PF16216"/>
    </source>
</evidence>
<reference evidence="5" key="1">
    <citation type="submission" date="2021-01" db="EMBL/GenBank/DDBJ databases">
        <title>Genome public.</title>
        <authorList>
            <person name="Liu C."/>
            <person name="Sun Q."/>
        </authorList>
    </citation>
    <scope>NUCLEOTIDE SEQUENCE</scope>
    <source>
        <strain evidence="5">YIM B02565</strain>
    </source>
</reference>
<keyword evidence="6" id="KW-1185">Reference proteome</keyword>
<organism evidence="5 6">
    <name type="scientific">Clostridium paridis</name>
    <dbReference type="NCBI Taxonomy" id="2803863"/>
    <lineage>
        <taxon>Bacteria</taxon>
        <taxon>Bacillati</taxon>
        <taxon>Bacillota</taxon>
        <taxon>Clostridia</taxon>
        <taxon>Eubacteriales</taxon>
        <taxon>Clostridiaceae</taxon>
        <taxon>Clostridium</taxon>
    </lineage>
</organism>